<gene>
    <name evidence="8" type="ORF">JRV97_07975</name>
</gene>
<feature type="transmembrane region" description="Helical" evidence="7">
    <location>
        <begin position="84"/>
        <end position="103"/>
    </location>
</feature>
<dbReference type="RefSeq" id="WP_407081583.1">
    <property type="nucleotide sequence ID" value="NZ_CP069362.1"/>
</dbReference>
<evidence type="ECO:0000256" key="7">
    <source>
        <dbReference type="SAM" id="Phobius"/>
    </source>
</evidence>
<evidence type="ECO:0000313" key="9">
    <source>
        <dbReference type="Proteomes" id="UP001232493"/>
    </source>
</evidence>
<keyword evidence="6 7" id="KW-0472">Membrane</keyword>
<keyword evidence="4 7" id="KW-0812">Transmembrane</keyword>
<dbReference type="PANTHER" id="PTHR20855">
    <property type="entry name" value="ADIPOR/PROGESTIN RECEPTOR-RELATED"/>
    <property type="match status" value="1"/>
</dbReference>
<comment type="similarity">
    <text evidence="2">Belongs to the UPF0073 (Hly-III) family.</text>
</comment>
<keyword evidence="9" id="KW-1185">Reference proteome</keyword>
<feature type="transmembrane region" description="Helical" evidence="7">
    <location>
        <begin position="135"/>
        <end position="154"/>
    </location>
</feature>
<dbReference type="Proteomes" id="UP001232493">
    <property type="component" value="Chromosome"/>
</dbReference>
<sequence length="217" mass="24332">MKDLDNYEKYTLGEEIANSITHGIGALLSLAALIILIVFSALKGTPLQTFSVTVYGISLFLLYLASTLYHSIQHKKAKQILEIIDHSSIYLLIAGTYTPFTLVTLNGKIGWTIFITVWTLAFIGIALKPFFVKKFRILSTLLYIAMGWMIVFAIKPLVSTLPFGGIAWLVTGGLLYTIGAIFYVWRKLPYGHMIWHLFVLGGSISHFIAVFFYVLNQ</sequence>
<keyword evidence="5 7" id="KW-1133">Transmembrane helix</keyword>
<dbReference type="Pfam" id="PF03006">
    <property type="entry name" value="HlyIII"/>
    <property type="match status" value="1"/>
</dbReference>
<evidence type="ECO:0000256" key="6">
    <source>
        <dbReference type="ARBA" id="ARBA00023136"/>
    </source>
</evidence>
<evidence type="ECO:0000256" key="2">
    <source>
        <dbReference type="ARBA" id="ARBA00008488"/>
    </source>
</evidence>
<feature type="transmembrane region" description="Helical" evidence="7">
    <location>
        <begin position="166"/>
        <end position="185"/>
    </location>
</feature>
<evidence type="ECO:0000313" key="8">
    <source>
        <dbReference type="EMBL" id="WGS66097.1"/>
    </source>
</evidence>
<evidence type="ECO:0000256" key="5">
    <source>
        <dbReference type="ARBA" id="ARBA00022989"/>
    </source>
</evidence>
<dbReference type="EMBL" id="CP069362">
    <property type="protein sequence ID" value="WGS66097.1"/>
    <property type="molecule type" value="Genomic_DNA"/>
</dbReference>
<evidence type="ECO:0000256" key="3">
    <source>
        <dbReference type="ARBA" id="ARBA00022475"/>
    </source>
</evidence>
<protein>
    <submittedName>
        <fullName evidence="8">Hemolysin III family protein</fullName>
    </submittedName>
</protein>
<dbReference type="InterPro" id="IPR004254">
    <property type="entry name" value="AdipoR/HlyIII-related"/>
</dbReference>
<comment type="subcellular location">
    <subcellularLocation>
        <location evidence="1">Cell membrane</location>
        <topology evidence="1">Multi-pass membrane protein</topology>
    </subcellularLocation>
</comment>
<dbReference type="InterPro" id="IPR005744">
    <property type="entry name" value="Hy-lIII"/>
</dbReference>
<dbReference type="NCBIfam" id="TIGR01065">
    <property type="entry name" value="hlyIII"/>
    <property type="match status" value="1"/>
</dbReference>
<dbReference type="PANTHER" id="PTHR20855:SF3">
    <property type="entry name" value="LD03007P"/>
    <property type="match status" value="1"/>
</dbReference>
<evidence type="ECO:0000256" key="1">
    <source>
        <dbReference type="ARBA" id="ARBA00004651"/>
    </source>
</evidence>
<feature type="transmembrane region" description="Helical" evidence="7">
    <location>
        <begin position="20"/>
        <end position="42"/>
    </location>
</feature>
<accession>A0ABY8PTY9</accession>
<feature type="transmembrane region" description="Helical" evidence="7">
    <location>
        <begin position="109"/>
        <end position="128"/>
    </location>
</feature>
<feature type="transmembrane region" description="Helical" evidence="7">
    <location>
        <begin position="54"/>
        <end position="72"/>
    </location>
</feature>
<reference evidence="8 9" key="1">
    <citation type="submission" date="2021-02" db="EMBL/GenBank/DDBJ databases">
        <title>Characterization of Marinitoga sp. nov. str. BP5-C20A.</title>
        <authorList>
            <person name="Erauso G."/>
            <person name="Postec A."/>
        </authorList>
    </citation>
    <scope>NUCLEOTIDE SEQUENCE [LARGE SCALE GENOMIC DNA]</scope>
    <source>
        <strain evidence="8 9">BP5-C20A</strain>
    </source>
</reference>
<name>A0ABY8PTY9_9BACT</name>
<proteinExistence type="inferred from homology"/>
<evidence type="ECO:0000256" key="4">
    <source>
        <dbReference type="ARBA" id="ARBA00022692"/>
    </source>
</evidence>
<feature type="transmembrane region" description="Helical" evidence="7">
    <location>
        <begin position="197"/>
        <end position="215"/>
    </location>
</feature>
<organism evidence="8 9">
    <name type="scientific">Marinitoga aeolica</name>
    <dbReference type="NCBI Taxonomy" id="2809031"/>
    <lineage>
        <taxon>Bacteria</taxon>
        <taxon>Thermotogati</taxon>
        <taxon>Thermotogota</taxon>
        <taxon>Thermotogae</taxon>
        <taxon>Petrotogales</taxon>
        <taxon>Petrotogaceae</taxon>
        <taxon>Marinitoga</taxon>
    </lineage>
</organism>
<keyword evidence="3" id="KW-1003">Cell membrane</keyword>